<dbReference type="PROSITE" id="PS01311">
    <property type="entry name" value="LGT"/>
    <property type="match status" value="1"/>
</dbReference>
<evidence type="ECO:0000256" key="2">
    <source>
        <dbReference type="ARBA" id="ARBA00022475"/>
    </source>
</evidence>
<feature type="transmembrane region" description="Helical" evidence="7">
    <location>
        <begin position="177"/>
        <end position="194"/>
    </location>
</feature>
<accession>A0A091C154</accession>
<keyword evidence="3 8" id="KW-0808">Transferase</keyword>
<protein>
    <submittedName>
        <fullName evidence="8">Prolipoprotein diacylglyceryl transferase</fullName>
        <ecNumber evidence="8">2.4.-.-</ecNumber>
        <ecNumber evidence="8">2.4.99.-</ecNumber>
    </submittedName>
</protein>
<dbReference type="EMBL" id="JPVT01000159">
    <property type="protein sequence ID" value="KFN90405.1"/>
    <property type="molecule type" value="Genomic_DNA"/>
</dbReference>
<evidence type="ECO:0000313" key="9">
    <source>
        <dbReference type="Proteomes" id="UP000029381"/>
    </source>
</evidence>
<dbReference type="GO" id="GO:0042158">
    <property type="term" value="P:lipoprotein biosynthetic process"/>
    <property type="evidence" value="ECO:0007669"/>
    <property type="project" value="InterPro"/>
</dbReference>
<dbReference type="GO" id="GO:0005886">
    <property type="term" value="C:plasma membrane"/>
    <property type="evidence" value="ECO:0007669"/>
    <property type="project" value="InterPro"/>
</dbReference>
<feature type="transmembrane region" description="Helical" evidence="7">
    <location>
        <begin position="48"/>
        <end position="68"/>
    </location>
</feature>
<comment type="similarity">
    <text evidence="1">Belongs to the Lgt family.</text>
</comment>
<evidence type="ECO:0000256" key="5">
    <source>
        <dbReference type="ARBA" id="ARBA00022989"/>
    </source>
</evidence>
<dbReference type="NCBIfam" id="TIGR00544">
    <property type="entry name" value="lgt"/>
    <property type="match status" value="1"/>
</dbReference>
<dbReference type="PANTHER" id="PTHR30589:SF0">
    <property type="entry name" value="PHOSPHATIDYLGLYCEROL--PROLIPOPROTEIN DIACYLGLYCERYL TRANSFERASE"/>
    <property type="match status" value="1"/>
</dbReference>
<keyword evidence="8" id="KW-0449">Lipoprotein</keyword>
<evidence type="ECO:0000313" key="8">
    <source>
        <dbReference type="EMBL" id="KFN90405.1"/>
    </source>
</evidence>
<name>A0A091C154_9ENTE</name>
<feature type="transmembrane region" description="Helical" evidence="7">
    <location>
        <begin position="17"/>
        <end position="36"/>
    </location>
</feature>
<dbReference type="GO" id="GO:0008961">
    <property type="term" value="F:phosphatidylglycerol-prolipoprotein diacylglyceryl transferase activity"/>
    <property type="evidence" value="ECO:0007669"/>
    <property type="project" value="InterPro"/>
</dbReference>
<keyword evidence="9" id="KW-1185">Reference proteome</keyword>
<evidence type="ECO:0000256" key="4">
    <source>
        <dbReference type="ARBA" id="ARBA00022692"/>
    </source>
</evidence>
<comment type="caution">
    <text evidence="8">The sequence shown here is derived from an EMBL/GenBank/DDBJ whole genome shotgun (WGS) entry which is preliminary data.</text>
</comment>
<evidence type="ECO:0000256" key="3">
    <source>
        <dbReference type="ARBA" id="ARBA00022679"/>
    </source>
</evidence>
<reference evidence="8 9" key="1">
    <citation type="submission" date="2014-08" db="EMBL/GenBank/DDBJ databases">
        <title>Genome sequence of Tetragenococcus muriaticus.</title>
        <authorList>
            <person name="Chuea-nongthon C."/>
            <person name="Rodtong S."/>
            <person name="Yongsawatdigul J."/>
            <person name="Steele J.L."/>
            <person name="Liu X.-y."/>
            <person name="Speers J."/>
            <person name="Glasner J.D."/>
            <person name="Neeno-Eckwall E.C."/>
        </authorList>
    </citation>
    <scope>NUCLEOTIDE SEQUENCE [LARGE SCALE GENOMIC DNA]</scope>
    <source>
        <strain evidence="8 9">3MR10-3</strain>
    </source>
</reference>
<dbReference type="EC" id="2.4.99.-" evidence="8"/>
<dbReference type="AlphaFoldDB" id="A0A091C154"/>
<dbReference type="Proteomes" id="UP000029381">
    <property type="component" value="Unassembled WGS sequence"/>
</dbReference>
<keyword evidence="2" id="KW-1003">Cell membrane</keyword>
<keyword evidence="8" id="KW-0328">Glycosyltransferase</keyword>
<keyword evidence="6 7" id="KW-0472">Membrane</keyword>
<evidence type="ECO:0000256" key="6">
    <source>
        <dbReference type="ARBA" id="ARBA00023136"/>
    </source>
</evidence>
<keyword evidence="5 7" id="KW-1133">Transmembrane helix</keyword>
<evidence type="ECO:0000256" key="1">
    <source>
        <dbReference type="ARBA" id="ARBA00007150"/>
    </source>
</evidence>
<proteinExistence type="inferred from homology"/>
<feature type="transmembrane region" description="Helical" evidence="7">
    <location>
        <begin position="88"/>
        <end position="106"/>
    </location>
</feature>
<dbReference type="EC" id="2.4.-.-" evidence="8"/>
<dbReference type="InterPro" id="IPR001640">
    <property type="entry name" value="Lgt"/>
</dbReference>
<dbReference type="PATRIC" id="fig|1302648.3.peg.1484"/>
<sequence>MTEGISRTAFEIFGIDIYWYAIIIVSGVIVAMWLSAREAERVGLKEDDVSDFMLAGLPIAFIGARLYYVLFNFEPYLNDPIQIFNLRSGGLAIYGGLIAGGLWLLFFCQRNFIPTWRFLDIAAPSVLIAQAIGRWGNFVNQEAYGPITTRSFLENLYIPDFIINNVYIEGAYRQPTFLYESVWSILGFILLLLLRSKKRLV</sequence>
<keyword evidence="4 7" id="KW-0812">Transmembrane</keyword>
<dbReference type="Pfam" id="PF01790">
    <property type="entry name" value="LGT"/>
    <property type="match status" value="1"/>
</dbReference>
<organism evidence="8 9">
    <name type="scientific">Tetragenococcus muriaticus 3MR10-3</name>
    <dbReference type="NCBI Taxonomy" id="1302648"/>
    <lineage>
        <taxon>Bacteria</taxon>
        <taxon>Bacillati</taxon>
        <taxon>Bacillota</taxon>
        <taxon>Bacilli</taxon>
        <taxon>Lactobacillales</taxon>
        <taxon>Enterococcaceae</taxon>
        <taxon>Tetragenococcus</taxon>
    </lineage>
</organism>
<dbReference type="PANTHER" id="PTHR30589">
    <property type="entry name" value="PROLIPOPROTEIN DIACYLGLYCERYL TRANSFERASE"/>
    <property type="match status" value="1"/>
</dbReference>
<evidence type="ECO:0000256" key="7">
    <source>
        <dbReference type="SAM" id="Phobius"/>
    </source>
</evidence>
<gene>
    <name evidence="8" type="ORF">TMU3MR103_1518</name>
</gene>